<keyword evidence="5" id="KW-0547">Nucleotide-binding</keyword>
<evidence type="ECO:0000313" key="12">
    <source>
        <dbReference type="Proteomes" id="UP001337655"/>
    </source>
</evidence>
<feature type="transmembrane region" description="Helical" evidence="9">
    <location>
        <begin position="356"/>
        <end position="378"/>
    </location>
</feature>
<dbReference type="InterPro" id="IPR003593">
    <property type="entry name" value="AAA+_ATPase"/>
</dbReference>
<dbReference type="PROSITE" id="PS00211">
    <property type="entry name" value="ABC_TRANSPORTER_1"/>
    <property type="match status" value="1"/>
</dbReference>
<evidence type="ECO:0000256" key="9">
    <source>
        <dbReference type="SAM" id="Phobius"/>
    </source>
</evidence>
<dbReference type="AlphaFoldDB" id="A0AAV9NUB7"/>
<comment type="similarity">
    <text evidence="2">Belongs to the ABC transporter superfamily. ABCG family. Eye pigment precursor importer (TC 3.A.1.204) subfamily.</text>
</comment>
<feature type="domain" description="ABC transporter" evidence="10">
    <location>
        <begin position="23"/>
        <end position="270"/>
    </location>
</feature>
<evidence type="ECO:0000256" key="3">
    <source>
        <dbReference type="ARBA" id="ARBA00022448"/>
    </source>
</evidence>
<dbReference type="GeneID" id="89932314"/>
<evidence type="ECO:0000259" key="10">
    <source>
        <dbReference type="PROSITE" id="PS50893"/>
    </source>
</evidence>
<feature type="transmembrane region" description="Helical" evidence="9">
    <location>
        <begin position="496"/>
        <end position="519"/>
    </location>
</feature>
<dbReference type="PROSITE" id="PS50893">
    <property type="entry name" value="ABC_TRANSPORTER_2"/>
    <property type="match status" value="1"/>
</dbReference>
<dbReference type="Pfam" id="PF00005">
    <property type="entry name" value="ABC_tran"/>
    <property type="match status" value="1"/>
</dbReference>
<dbReference type="InterPro" id="IPR052215">
    <property type="entry name" value="Plant_ABCG"/>
</dbReference>
<evidence type="ECO:0000256" key="4">
    <source>
        <dbReference type="ARBA" id="ARBA00022692"/>
    </source>
</evidence>
<dbReference type="GO" id="GO:0140359">
    <property type="term" value="F:ABC-type transporter activity"/>
    <property type="evidence" value="ECO:0007669"/>
    <property type="project" value="InterPro"/>
</dbReference>
<evidence type="ECO:0000256" key="5">
    <source>
        <dbReference type="ARBA" id="ARBA00022741"/>
    </source>
</evidence>
<keyword evidence="6" id="KW-0067">ATP-binding</keyword>
<dbReference type="SMART" id="SM00382">
    <property type="entry name" value="AAA"/>
    <property type="match status" value="1"/>
</dbReference>
<dbReference type="InterPro" id="IPR017871">
    <property type="entry name" value="ABC_transporter-like_CS"/>
</dbReference>
<proteinExistence type="inferred from homology"/>
<evidence type="ECO:0000256" key="6">
    <source>
        <dbReference type="ARBA" id="ARBA00022840"/>
    </source>
</evidence>
<keyword evidence="7 9" id="KW-1133">Transmembrane helix</keyword>
<dbReference type="Gene3D" id="3.40.50.300">
    <property type="entry name" value="P-loop containing nucleotide triphosphate hydrolases"/>
    <property type="match status" value="1"/>
</dbReference>
<dbReference type="InterPro" id="IPR043926">
    <property type="entry name" value="ABCG_dom"/>
</dbReference>
<dbReference type="SUPFAM" id="SSF52540">
    <property type="entry name" value="P-loop containing nucleoside triphosphate hydrolases"/>
    <property type="match status" value="1"/>
</dbReference>
<sequence length="622" mass="69554">MSDVEADAGHSEQYFRNDEYDSFMWEDISVTVETRRPKQKKTILSDVSGIVKKGELLALMGPSGSGKSTLLNALAQRTPPNRSVTGISYINGCKVDEQLLRSRAAYVDQEDTLTGSLTVRETLEFAARISLPSSVDESERLMRVDTLLRRFGLMDLADNKIGTPIKKGISGGQKRRLSVASQLVTAPRILFLDEPTSSLDALTAWEVLYYLKQVAEKFNLIVILSMHQPSTRMFELCDKLLLLTEGGVAYNGPVRKLQLYFQDSGYEIPNDMTMAECAVHSINTDFVSEVQRHRQAVTKECWQKSVQLQNLRRELTEEKASGVIGFIALEDRWRSDTFAVLSALIHRSFIKSYRDVVAYGIRFAMYLGLAVLMGTVWLRLEPTQGNVQSFVNAIFFGGAFMSFMAVAYIPAFLEDHSVFLRERASGLYGAAPFVVANFIVGVPYLFLISLLFSLVVYWMSNFRPGAAAFFTWTMWLFLDLLAAESLVVLVSSLMPIFVVALAGTAFANGLWMCVGGFLVPPQTLNPFWRYLFHYIDYQSYVFQGMMINEFKSRNYTCPGTPDGGCDCIYGGNSGTECEMEGAAVLGTYGFSSTTADRSVWIMIAIIAGYRGFCYLALRMRAH</sequence>
<keyword evidence="8 9" id="KW-0472">Membrane</keyword>
<evidence type="ECO:0000256" key="2">
    <source>
        <dbReference type="ARBA" id="ARBA00005814"/>
    </source>
</evidence>
<dbReference type="Pfam" id="PF01061">
    <property type="entry name" value="ABC2_membrane"/>
    <property type="match status" value="1"/>
</dbReference>
<reference evidence="11 12" key="1">
    <citation type="submission" date="2023-08" db="EMBL/GenBank/DDBJ databases">
        <title>Black Yeasts Isolated from many extreme environments.</title>
        <authorList>
            <person name="Coleine C."/>
            <person name="Stajich J.E."/>
            <person name="Selbmann L."/>
        </authorList>
    </citation>
    <scope>NUCLEOTIDE SEQUENCE [LARGE SCALE GENOMIC DNA]</scope>
    <source>
        <strain evidence="11 12">CCFEE 5935</strain>
    </source>
</reference>
<feature type="transmembrane region" description="Helical" evidence="9">
    <location>
        <begin position="599"/>
        <end position="617"/>
    </location>
</feature>
<evidence type="ECO:0000256" key="7">
    <source>
        <dbReference type="ARBA" id="ARBA00022989"/>
    </source>
</evidence>
<keyword evidence="3" id="KW-0813">Transport</keyword>
<comment type="subcellular location">
    <subcellularLocation>
        <location evidence="1">Membrane</location>
        <topology evidence="1">Multi-pass membrane protein</topology>
    </subcellularLocation>
</comment>
<keyword evidence="4 9" id="KW-0812">Transmembrane</keyword>
<evidence type="ECO:0000256" key="1">
    <source>
        <dbReference type="ARBA" id="ARBA00004141"/>
    </source>
</evidence>
<evidence type="ECO:0000313" key="11">
    <source>
        <dbReference type="EMBL" id="KAK5163056.1"/>
    </source>
</evidence>
<dbReference type="PANTHER" id="PTHR48042:SF11">
    <property type="entry name" value="ABC TRANSPORTER G FAMILY MEMBER 11"/>
    <property type="match status" value="1"/>
</dbReference>
<dbReference type="EMBL" id="JAVRRT010000029">
    <property type="protein sequence ID" value="KAK5163056.1"/>
    <property type="molecule type" value="Genomic_DNA"/>
</dbReference>
<feature type="transmembrane region" description="Helical" evidence="9">
    <location>
        <begin position="466"/>
        <end position="489"/>
    </location>
</feature>
<dbReference type="Pfam" id="PF19055">
    <property type="entry name" value="ABC2_membrane_7"/>
    <property type="match status" value="1"/>
</dbReference>
<dbReference type="InterPro" id="IPR003439">
    <property type="entry name" value="ABC_transporter-like_ATP-bd"/>
</dbReference>
<accession>A0AAV9NUB7</accession>
<name>A0AAV9NUB7_9PEZI</name>
<feature type="transmembrane region" description="Helical" evidence="9">
    <location>
        <begin position="390"/>
        <end position="413"/>
    </location>
</feature>
<protein>
    <recommendedName>
        <fullName evidence="10">ABC transporter domain-containing protein</fullName>
    </recommendedName>
</protein>
<organism evidence="11 12">
    <name type="scientific">Saxophila tyrrhenica</name>
    <dbReference type="NCBI Taxonomy" id="1690608"/>
    <lineage>
        <taxon>Eukaryota</taxon>
        <taxon>Fungi</taxon>
        <taxon>Dikarya</taxon>
        <taxon>Ascomycota</taxon>
        <taxon>Pezizomycotina</taxon>
        <taxon>Dothideomycetes</taxon>
        <taxon>Dothideomycetidae</taxon>
        <taxon>Mycosphaerellales</taxon>
        <taxon>Extremaceae</taxon>
        <taxon>Saxophila</taxon>
    </lineage>
</organism>
<evidence type="ECO:0000256" key="8">
    <source>
        <dbReference type="ARBA" id="ARBA00023136"/>
    </source>
</evidence>
<dbReference type="GO" id="GO:0005524">
    <property type="term" value="F:ATP binding"/>
    <property type="evidence" value="ECO:0007669"/>
    <property type="project" value="UniProtKB-KW"/>
</dbReference>
<dbReference type="GO" id="GO:0016887">
    <property type="term" value="F:ATP hydrolysis activity"/>
    <property type="evidence" value="ECO:0007669"/>
    <property type="project" value="InterPro"/>
</dbReference>
<dbReference type="RefSeq" id="XP_064653626.1">
    <property type="nucleotide sequence ID" value="XM_064808206.1"/>
</dbReference>
<feature type="transmembrane region" description="Helical" evidence="9">
    <location>
        <begin position="434"/>
        <end position="460"/>
    </location>
</feature>
<gene>
    <name evidence="11" type="ORF">LTR77_010991</name>
</gene>
<dbReference type="Proteomes" id="UP001337655">
    <property type="component" value="Unassembled WGS sequence"/>
</dbReference>
<dbReference type="PANTHER" id="PTHR48042">
    <property type="entry name" value="ABC TRANSPORTER G FAMILY MEMBER 11"/>
    <property type="match status" value="1"/>
</dbReference>
<keyword evidence="12" id="KW-1185">Reference proteome</keyword>
<dbReference type="InterPro" id="IPR027417">
    <property type="entry name" value="P-loop_NTPase"/>
</dbReference>
<comment type="caution">
    <text evidence="11">The sequence shown here is derived from an EMBL/GenBank/DDBJ whole genome shotgun (WGS) entry which is preliminary data.</text>
</comment>
<dbReference type="GO" id="GO:0016020">
    <property type="term" value="C:membrane"/>
    <property type="evidence" value="ECO:0007669"/>
    <property type="project" value="UniProtKB-SubCell"/>
</dbReference>
<dbReference type="InterPro" id="IPR013525">
    <property type="entry name" value="ABC2_TM"/>
</dbReference>